<name>A0AAD5UPQ6_9APHY</name>
<feature type="compositionally biased region" description="Basic residues" evidence="1">
    <location>
        <begin position="44"/>
        <end position="57"/>
    </location>
</feature>
<feature type="compositionally biased region" description="Basic and acidic residues" evidence="1">
    <location>
        <begin position="29"/>
        <end position="43"/>
    </location>
</feature>
<evidence type="ECO:0000256" key="1">
    <source>
        <dbReference type="SAM" id="MobiDB-lite"/>
    </source>
</evidence>
<reference evidence="2" key="1">
    <citation type="submission" date="2022-07" db="EMBL/GenBank/DDBJ databases">
        <title>Genome Sequence of Physisporinus lineatus.</title>
        <authorList>
            <person name="Buettner E."/>
        </authorList>
    </citation>
    <scope>NUCLEOTIDE SEQUENCE</scope>
    <source>
        <strain evidence="2">VT162</strain>
    </source>
</reference>
<evidence type="ECO:0000313" key="2">
    <source>
        <dbReference type="EMBL" id="KAJ3474324.1"/>
    </source>
</evidence>
<gene>
    <name evidence="2" type="ORF">NLI96_g12522</name>
</gene>
<dbReference type="EMBL" id="JANAWD010001090">
    <property type="protein sequence ID" value="KAJ3474324.1"/>
    <property type="molecule type" value="Genomic_DNA"/>
</dbReference>
<evidence type="ECO:0000313" key="3">
    <source>
        <dbReference type="Proteomes" id="UP001212997"/>
    </source>
</evidence>
<proteinExistence type="predicted"/>
<dbReference type="Proteomes" id="UP001212997">
    <property type="component" value="Unassembled WGS sequence"/>
</dbReference>
<comment type="caution">
    <text evidence="2">The sequence shown here is derived from an EMBL/GenBank/DDBJ whole genome shotgun (WGS) entry which is preliminary data.</text>
</comment>
<protein>
    <submittedName>
        <fullName evidence="2">Uncharacterized protein</fullName>
    </submittedName>
</protein>
<organism evidence="2 3">
    <name type="scientific">Meripilus lineatus</name>
    <dbReference type="NCBI Taxonomy" id="2056292"/>
    <lineage>
        <taxon>Eukaryota</taxon>
        <taxon>Fungi</taxon>
        <taxon>Dikarya</taxon>
        <taxon>Basidiomycota</taxon>
        <taxon>Agaricomycotina</taxon>
        <taxon>Agaricomycetes</taxon>
        <taxon>Polyporales</taxon>
        <taxon>Meripilaceae</taxon>
        <taxon>Meripilus</taxon>
    </lineage>
</organism>
<keyword evidence="3" id="KW-1185">Reference proteome</keyword>
<sequence length="261" mass="28629">MHPANPGYLKLTGVAWQGGMITPGYFETEVSRTERDSVTEVRQRPRKSARKRQGRRGSKTEERKRGQGDDRGQGWQESRDNEQRSRKRSEVGIVDSEDRSGGGGGGLWTSAPNTTSLMAAASRVLLLRVLILPHPRPIPPSRQASVSDVPFPATLSSPQLPSLPFLDCPRHSLDLRQVPSRFSWFSTSPPLLCFAIGSIHVLSSSPTPIGSSTLPSDCTGVPSTSDFSSSLSYPLLSLFLQYRVWVYWMGDGCRAGLIGVY</sequence>
<accession>A0AAD5UPQ6</accession>
<dbReference type="AlphaFoldDB" id="A0AAD5UPQ6"/>
<feature type="region of interest" description="Disordered" evidence="1">
    <location>
        <begin position="28"/>
        <end position="109"/>
    </location>
</feature>
<feature type="compositionally biased region" description="Basic and acidic residues" evidence="1">
    <location>
        <begin position="58"/>
        <end position="100"/>
    </location>
</feature>